<feature type="region of interest" description="Disordered" evidence="1">
    <location>
        <begin position="121"/>
        <end position="204"/>
    </location>
</feature>
<gene>
    <name evidence="2" type="ORF">E4U60_002714</name>
</gene>
<dbReference type="SMART" id="SM00028">
    <property type="entry name" value="TPR"/>
    <property type="match status" value="2"/>
</dbReference>
<feature type="compositionally biased region" description="Polar residues" evidence="1">
    <location>
        <begin position="1"/>
        <end position="10"/>
    </location>
</feature>
<feature type="region of interest" description="Disordered" evidence="1">
    <location>
        <begin position="1"/>
        <end position="31"/>
    </location>
</feature>
<dbReference type="SUPFAM" id="SSF48452">
    <property type="entry name" value="TPR-like"/>
    <property type="match status" value="1"/>
</dbReference>
<accession>A0A9P7MBC4</accession>
<evidence type="ECO:0008006" key="4">
    <source>
        <dbReference type="Google" id="ProtNLM"/>
    </source>
</evidence>
<dbReference type="AlphaFoldDB" id="A0A9P7MBC4"/>
<dbReference type="EMBL" id="SRPO01000226">
    <property type="protein sequence ID" value="KAG5936195.1"/>
    <property type="molecule type" value="Genomic_DNA"/>
</dbReference>
<reference evidence="2 3" key="1">
    <citation type="journal article" date="2020" name="bioRxiv">
        <title>Whole genome comparisons of ergot fungi reveals the divergence and evolution of species within the genus Claviceps are the result of varying mechanisms driving genome evolution and host range expansion.</title>
        <authorList>
            <person name="Wyka S.A."/>
            <person name="Mondo S.J."/>
            <person name="Liu M."/>
            <person name="Dettman J."/>
            <person name="Nalam V."/>
            <person name="Broders K.D."/>
        </authorList>
    </citation>
    <scope>NUCLEOTIDE SEQUENCE [LARGE SCALE GENOMIC DNA]</scope>
    <source>
        <strain evidence="2 3">CCC 1485</strain>
    </source>
</reference>
<dbReference type="PANTHER" id="PTHR46014">
    <property type="entry name" value="TETRATRICOPEPTIDE REPEAT PROTEIN 1"/>
    <property type="match status" value="1"/>
</dbReference>
<evidence type="ECO:0000313" key="2">
    <source>
        <dbReference type="EMBL" id="KAG5936195.1"/>
    </source>
</evidence>
<protein>
    <recommendedName>
        <fullName evidence="4">Tetratricopeptide repeat protein 1</fullName>
    </recommendedName>
</protein>
<dbReference type="InterPro" id="IPR011990">
    <property type="entry name" value="TPR-like_helical_dom_sf"/>
</dbReference>
<feature type="compositionally biased region" description="Basic and acidic residues" evidence="1">
    <location>
        <begin position="121"/>
        <end position="151"/>
    </location>
</feature>
<evidence type="ECO:0000313" key="3">
    <source>
        <dbReference type="Proteomes" id="UP000706124"/>
    </source>
</evidence>
<name>A0A9P7MBC4_9HYPO</name>
<dbReference type="OrthoDB" id="1872379at2759"/>
<dbReference type="Proteomes" id="UP000706124">
    <property type="component" value="Unassembled WGS sequence"/>
</dbReference>
<sequence>MPRPSEQTVPASGRHESNEPEPNPTAEPEVVRFSPEEERALLEESNTTKAEANALYSTHDYENALSRYQDALSTCPNYLLYERAVVQSNMAACYLQMEQWKDAIKAATSALDGLATLEGKDKAKESEQKQGLDGGEKNNETKQQDAQKKNGDSSSEASPKTADQDGAIEGEIISTGAARAAPGPPPSSSQPIDGDTSTAAAEKRAADVRRIRIKALLRRARARAEAGGWQNLTGAEEDYKLLSTMPGLGAADMRTVRGQLVALPPRTKAAQEEELSEMWGKLKTLGDGILKPFGLSTSNFQMVKDEKSGGYSMNFSSGEGSAKKG</sequence>
<dbReference type="PANTHER" id="PTHR46014:SF1">
    <property type="entry name" value="TETRATRICOPEPTIDE REPEAT PROTEIN 1"/>
    <property type="match status" value="1"/>
</dbReference>
<evidence type="ECO:0000256" key="1">
    <source>
        <dbReference type="SAM" id="MobiDB-lite"/>
    </source>
</evidence>
<dbReference type="Gene3D" id="1.25.40.10">
    <property type="entry name" value="Tetratricopeptide repeat domain"/>
    <property type="match status" value="1"/>
</dbReference>
<dbReference type="InterPro" id="IPR052769">
    <property type="entry name" value="TPR_domain_protein"/>
</dbReference>
<dbReference type="InterPro" id="IPR019734">
    <property type="entry name" value="TPR_rpt"/>
</dbReference>
<comment type="caution">
    <text evidence="2">The sequence shown here is derived from an EMBL/GenBank/DDBJ whole genome shotgun (WGS) entry which is preliminary data.</text>
</comment>
<organism evidence="2 3">
    <name type="scientific">Claviceps pazoutovae</name>
    <dbReference type="NCBI Taxonomy" id="1649127"/>
    <lineage>
        <taxon>Eukaryota</taxon>
        <taxon>Fungi</taxon>
        <taxon>Dikarya</taxon>
        <taxon>Ascomycota</taxon>
        <taxon>Pezizomycotina</taxon>
        <taxon>Sordariomycetes</taxon>
        <taxon>Hypocreomycetidae</taxon>
        <taxon>Hypocreales</taxon>
        <taxon>Clavicipitaceae</taxon>
        <taxon>Claviceps</taxon>
    </lineage>
</organism>
<proteinExistence type="predicted"/>
<keyword evidence="3" id="KW-1185">Reference proteome</keyword>